<dbReference type="Proteomes" id="UP001642484">
    <property type="component" value="Unassembled WGS sequence"/>
</dbReference>
<evidence type="ECO:0000313" key="3">
    <source>
        <dbReference type="Proteomes" id="UP001642484"/>
    </source>
</evidence>
<evidence type="ECO:0000256" key="1">
    <source>
        <dbReference type="SAM" id="SignalP"/>
    </source>
</evidence>
<name>A0ABP0L1G7_9DINO</name>
<keyword evidence="3" id="KW-1185">Reference proteome</keyword>
<gene>
    <name evidence="2" type="ORF">CCMP2556_LOCUS18738</name>
</gene>
<dbReference type="EMBL" id="CAXAMN010010779">
    <property type="protein sequence ID" value="CAK9032612.1"/>
    <property type="molecule type" value="Genomic_DNA"/>
</dbReference>
<feature type="signal peptide" evidence="1">
    <location>
        <begin position="1"/>
        <end position="21"/>
    </location>
</feature>
<accession>A0ABP0L1G7</accession>
<organism evidence="2 3">
    <name type="scientific">Durusdinium trenchii</name>
    <dbReference type="NCBI Taxonomy" id="1381693"/>
    <lineage>
        <taxon>Eukaryota</taxon>
        <taxon>Sar</taxon>
        <taxon>Alveolata</taxon>
        <taxon>Dinophyceae</taxon>
        <taxon>Suessiales</taxon>
        <taxon>Symbiodiniaceae</taxon>
        <taxon>Durusdinium</taxon>
    </lineage>
</organism>
<feature type="chain" id="PRO_5046062294" evidence="1">
    <location>
        <begin position="22"/>
        <end position="110"/>
    </location>
</feature>
<comment type="caution">
    <text evidence="2">The sequence shown here is derived from an EMBL/GenBank/DDBJ whole genome shotgun (WGS) entry which is preliminary data.</text>
</comment>
<evidence type="ECO:0000313" key="2">
    <source>
        <dbReference type="EMBL" id="CAK9032612.1"/>
    </source>
</evidence>
<keyword evidence="1" id="KW-0732">Signal</keyword>
<proteinExistence type="predicted"/>
<sequence>MNGSECAVLAIWLMKIALNIAEDNPDCTHSSMVAAIFTNLVVMRKAASKANNPGLHATLLPENQRRLQQAAFLFRSAHNWLAQESIEKGLLLWRLRPKYHKYLVEVYAVL</sequence>
<protein>
    <submittedName>
        <fullName evidence="2">Uncharacterized protein</fullName>
    </submittedName>
</protein>
<reference evidence="2 3" key="1">
    <citation type="submission" date="2024-02" db="EMBL/GenBank/DDBJ databases">
        <authorList>
            <person name="Chen Y."/>
            <person name="Shah S."/>
            <person name="Dougan E. K."/>
            <person name="Thang M."/>
            <person name="Chan C."/>
        </authorList>
    </citation>
    <scope>NUCLEOTIDE SEQUENCE [LARGE SCALE GENOMIC DNA]</scope>
</reference>